<dbReference type="InterPro" id="IPR003690">
    <property type="entry name" value="MTERF"/>
</dbReference>
<keyword evidence="3" id="KW-0809">Transit peptide</keyword>
<dbReference type="Proteomes" id="UP001605036">
    <property type="component" value="Unassembled WGS sequence"/>
</dbReference>
<comment type="similarity">
    <text evidence="1">Belongs to the mTERF family.</text>
</comment>
<evidence type="ECO:0000256" key="3">
    <source>
        <dbReference type="ARBA" id="ARBA00022946"/>
    </source>
</evidence>
<keyword evidence="2" id="KW-0804">Transcription</keyword>
<keyword evidence="2" id="KW-0805">Transcription regulation</keyword>
<evidence type="ECO:0000313" key="5">
    <source>
        <dbReference type="EMBL" id="KAL2653559.1"/>
    </source>
</evidence>
<dbReference type="EMBL" id="JBHFFA010000001">
    <property type="protein sequence ID" value="KAL2653559.1"/>
    <property type="molecule type" value="Genomic_DNA"/>
</dbReference>
<organism evidence="5 6">
    <name type="scientific">Riccia fluitans</name>
    <dbReference type="NCBI Taxonomy" id="41844"/>
    <lineage>
        <taxon>Eukaryota</taxon>
        <taxon>Viridiplantae</taxon>
        <taxon>Streptophyta</taxon>
        <taxon>Embryophyta</taxon>
        <taxon>Marchantiophyta</taxon>
        <taxon>Marchantiopsida</taxon>
        <taxon>Marchantiidae</taxon>
        <taxon>Marchantiales</taxon>
        <taxon>Ricciaceae</taxon>
        <taxon>Riccia</taxon>
    </lineage>
</organism>
<feature type="compositionally biased region" description="Basic and acidic residues" evidence="4">
    <location>
        <begin position="167"/>
        <end position="176"/>
    </location>
</feature>
<dbReference type="Gene3D" id="1.25.70.10">
    <property type="entry name" value="Transcription termination factor 3, mitochondrial"/>
    <property type="match status" value="1"/>
</dbReference>
<evidence type="ECO:0000313" key="6">
    <source>
        <dbReference type="Proteomes" id="UP001605036"/>
    </source>
</evidence>
<dbReference type="InterPro" id="IPR038538">
    <property type="entry name" value="MTERF_sf"/>
</dbReference>
<gene>
    <name evidence="5" type="ORF">R1flu_021687</name>
</gene>
<keyword evidence="6" id="KW-1185">Reference proteome</keyword>
<evidence type="ECO:0000256" key="1">
    <source>
        <dbReference type="ARBA" id="ARBA00007692"/>
    </source>
</evidence>
<dbReference type="PANTHER" id="PTHR13068:SF173">
    <property type="entry name" value="EMB|CAB62602.1"/>
    <property type="match status" value="1"/>
</dbReference>
<dbReference type="PANTHER" id="PTHR13068">
    <property type="entry name" value="CGI-12 PROTEIN-RELATED"/>
    <property type="match status" value="1"/>
</dbReference>
<accession>A0ABD1ZT43</accession>
<dbReference type="GO" id="GO:0006353">
    <property type="term" value="P:DNA-templated transcription termination"/>
    <property type="evidence" value="ECO:0007669"/>
    <property type="project" value="UniProtKB-KW"/>
</dbReference>
<comment type="caution">
    <text evidence="5">The sequence shown here is derived from an EMBL/GenBank/DDBJ whole genome shotgun (WGS) entry which is preliminary data.</text>
</comment>
<sequence length="514" mass="58051">MLTLPPLQLDLHQSRGLYASTSSSSTQVSDVEILLCRRGFCLRYGGGGVQLLMRRLNSGCIRLVDFNKNYHSCWRLKRSSPPRRYTTILLSQKIRGTARDVGYSGLLVEPLSYVGCSQSSTPAVERKDRALSPAGVDDEERLLNALVAKARIRETSHRNACTVQEGKTGKGKEVKAENQGSVNDADEFPRGIVEGAYERIETKSRDQGKQAWRMYVEGLRNTDDERQVSSVESASGNVRELEETVLFLESIGVDATKLLVYPFIVNCSLQKSKTIIRTLQSAGLKVSDLGRILTMSPQIFSLSVEDDLRPKIKFLLKEVGLANQDLRKVIKRCPRLLVVSIDEQLRPTMQFLRNIGFTGMASVVSNNATLLTFSIRKKLIPKLEFLQSLGLSYEDACTMVVRFPAIFNYGIEQNLRPKYDYLVKVMGRDLDDLLVFPQYFGYSLDYRIRPRYEFLAERNIRISLPNLLKLSNEEFSERFKDVQEKAGKRLKLATVAEPPGADARRSEIPVPSFR</sequence>
<name>A0ABD1ZT43_9MARC</name>
<reference evidence="5 6" key="1">
    <citation type="submission" date="2024-09" db="EMBL/GenBank/DDBJ databases">
        <title>Chromosome-scale assembly of Riccia fluitans.</title>
        <authorList>
            <person name="Paukszto L."/>
            <person name="Sawicki J."/>
            <person name="Karawczyk K."/>
            <person name="Piernik-Szablinska J."/>
            <person name="Szczecinska M."/>
            <person name="Mazdziarz M."/>
        </authorList>
    </citation>
    <scope>NUCLEOTIDE SEQUENCE [LARGE SCALE GENOMIC DNA]</scope>
    <source>
        <strain evidence="5">Rf_01</strain>
        <tissue evidence="5">Aerial parts of the thallus</tissue>
    </source>
</reference>
<feature type="region of interest" description="Disordered" evidence="4">
    <location>
        <begin position="164"/>
        <end position="187"/>
    </location>
</feature>
<dbReference type="Pfam" id="PF02536">
    <property type="entry name" value="mTERF"/>
    <property type="match status" value="1"/>
</dbReference>
<protein>
    <recommendedName>
        <fullName evidence="7">Transcription termination factor MTERF9, chloroplastic</fullName>
    </recommendedName>
</protein>
<evidence type="ECO:0000256" key="4">
    <source>
        <dbReference type="SAM" id="MobiDB-lite"/>
    </source>
</evidence>
<dbReference type="AlphaFoldDB" id="A0ABD1ZT43"/>
<dbReference type="SMART" id="SM00733">
    <property type="entry name" value="Mterf"/>
    <property type="match status" value="6"/>
</dbReference>
<evidence type="ECO:0000256" key="2">
    <source>
        <dbReference type="ARBA" id="ARBA00022472"/>
    </source>
</evidence>
<keyword evidence="2" id="KW-0806">Transcription termination</keyword>
<proteinExistence type="inferred from homology"/>
<evidence type="ECO:0008006" key="7">
    <source>
        <dbReference type="Google" id="ProtNLM"/>
    </source>
</evidence>